<evidence type="ECO:0000256" key="2">
    <source>
        <dbReference type="ARBA" id="ARBA00005167"/>
    </source>
</evidence>
<feature type="compositionally biased region" description="Low complexity" evidence="14">
    <location>
        <begin position="634"/>
        <end position="656"/>
    </location>
</feature>
<proteinExistence type="inferred from homology"/>
<feature type="compositionally biased region" description="Basic residues" evidence="14">
    <location>
        <begin position="430"/>
        <end position="450"/>
    </location>
</feature>
<evidence type="ECO:0000256" key="14">
    <source>
        <dbReference type="SAM" id="MobiDB-lite"/>
    </source>
</evidence>
<dbReference type="PANTHER" id="PTHR12588:SF0">
    <property type="entry name" value="INOSITOL OXYGENASE"/>
    <property type="match status" value="1"/>
</dbReference>
<dbReference type="PANTHER" id="PTHR12588">
    <property type="entry name" value="MYOINOSITOL OXYGENASE"/>
    <property type="match status" value="1"/>
</dbReference>
<reference evidence="15" key="1">
    <citation type="journal article" date="2020" name="bioRxiv">
        <title>Comparative genomics of Chlamydomonas.</title>
        <authorList>
            <person name="Craig R.J."/>
            <person name="Hasan A.R."/>
            <person name="Ness R.W."/>
            <person name="Keightley P.D."/>
        </authorList>
    </citation>
    <scope>NUCLEOTIDE SEQUENCE</scope>
    <source>
        <strain evidence="15">CCAP 11/70</strain>
    </source>
</reference>
<dbReference type="InterPro" id="IPR007828">
    <property type="entry name" value="Inositol_oxygenase"/>
</dbReference>
<evidence type="ECO:0000256" key="4">
    <source>
        <dbReference type="ARBA" id="ARBA00011919"/>
    </source>
</evidence>
<evidence type="ECO:0000256" key="8">
    <source>
        <dbReference type="ARBA" id="ARBA00022723"/>
    </source>
</evidence>
<sequence length="1147" mass="117664">MTMAFAPPQPAYSGGRRSFSVGKLFLLGEEDAIPACARNGLEYIACTFLPTMKKSRSDARLPTANDSPFGGGDELSFHISSAPSNTAGICLVDTDGDACGGAGACCGGTPRSGAATDGAASAHGLTCCAAGGTGLQHSASSSTGLSCDSGTSSPPLFPAQPADAIPPPAASASASAAASALPLAASPHAPSAGGGLAAAAAAAPASSAAAAAKAEASREALLAACGGAEGLMGAFGILTNDQWTTLQAAVAGAAAARAATAAAAAGSSEDEDHGHPRLLRSGRPSVEVPSARPSAEFARPSAGSSARPSLDRSDGGGSGAPRSTGSGAERADSATSIASLWAAVTAAASSNRSDAAALQAAAAAAAAASGAVYDSSDDAQHDGQDYVAAVRAAMAAPPSVPPAGDALSGYRRQGSSSLRSGPAAIDTSTHHHSHHHSHGHGHSSHSHSHGRAPTAYHSTPQQYQHPQPDMAARFTHSFHPLSAGSGSARTSSDLTPHAETETPPSPHASRPAAPAPSPFVASHMTHQRCPTLHAYYSHVPYSSASDDPYGAHGARAHAGPTSLDRASHGSGHASHGHGHSTHASGVAAGAQGAAAAASGHLSVVARQNSHTSVGSSGSGFHSGIDAPAQAQVQGHSHVAASHGHAHGHVLSASHSMSHSRRHMHGPSGLAVRTDAHDDLGLAPGSAHSQAHSGPGSGSAPRSPHTGLPGFSGLNINTQPRQPQATSGVSSPRRLSAISVYPNGNGSSQLSAGPTSYTTYGYRRACSSLAAMEPGAQTNSVSIEDSSSDDETEEATRRITAGYKTHTGMVRSSGWGLLGADSAPTTPTGEAARHRETWAAGANSGNLASALGGDEGKLGGEGEDGAGALNRKRGSYHLTNSHAAVELFLRLNHARQTMDFVKRQTQLFGAMDKAQMGVWEALHTLNELREYEAVLMAEGNEAQDLSELPLLDHAFQTAELCRLHHPDMDWLHLVGLIHGLGKLLAHRKFGSQPQWAICGETYPLGCRFSPHILGSQYFTANPDRRRRAYNTQTGIYNPGCGLLSVVMSWSAPEYLYLILLLNRAPMPEDALWVLRHAKFTTLSRPHSCYLPLCSREDMRRLPLLRSFQTLAAYRRQELPPGFALEGEARTAYYTGLIHKYIGAGNLHW</sequence>
<feature type="compositionally biased region" description="Low complexity" evidence="14">
    <location>
        <begin position="581"/>
        <end position="591"/>
    </location>
</feature>
<feature type="compositionally biased region" description="Polar residues" evidence="14">
    <location>
        <begin position="484"/>
        <end position="494"/>
    </location>
</feature>
<feature type="compositionally biased region" description="Polar residues" evidence="14">
    <location>
        <begin position="713"/>
        <end position="729"/>
    </location>
</feature>
<dbReference type="GO" id="GO:0019853">
    <property type="term" value="P:L-ascorbic acid biosynthetic process"/>
    <property type="evidence" value="ECO:0007669"/>
    <property type="project" value="UniProtKB-KW"/>
</dbReference>
<organism evidence="15 16">
    <name type="scientific">Edaphochlamys debaryana</name>
    <dbReference type="NCBI Taxonomy" id="47281"/>
    <lineage>
        <taxon>Eukaryota</taxon>
        <taxon>Viridiplantae</taxon>
        <taxon>Chlorophyta</taxon>
        <taxon>core chlorophytes</taxon>
        <taxon>Chlorophyceae</taxon>
        <taxon>CS clade</taxon>
        <taxon>Chlamydomonadales</taxon>
        <taxon>Chlamydomonadales incertae sedis</taxon>
        <taxon>Edaphochlamys</taxon>
    </lineage>
</organism>
<comment type="subcellular location">
    <subcellularLocation>
        <location evidence="1">Cytoplasm</location>
    </subcellularLocation>
</comment>
<dbReference type="AlphaFoldDB" id="A0A835XQ58"/>
<keyword evidence="16" id="KW-1185">Reference proteome</keyword>
<evidence type="ECO:0000256" key="6">
    <source>
        <dbReference type="ARBA" id="ARBA00022490"/>
    </source>
</evidence>
<keyword evidence="8 13" id="KW-0479">Metal-binding</keyword>
<dbReference type="UniPathway" id="UPA00111">
    <property type="reaction ID" value="UER00527"/>
</dbReference>
<feature type="region of interest" description="Disordered" evidence="14">
    <location>
        <begin position="141"/>
        <end position="170"/>
    </location>
</feature>
<keyword evidence="10 13" id="KW-0408">Iron</keyword>
<comment type="similarity">
    <text evidence="3">Belongs to the myo-inositol oxygenase family.</text>
</comment>
<keyword evidence="9" id="KW-0560">Oxidoreductase</keyword>
<comment type="cofactor">
    <cofactor evidence="13">
        <name>Fe cation</name>
        <dbReference type="ChEBI" id="CHEBI:24875"/>
    </cofactor>
    <text evidence="13">Binds 2 iron ions per subunit.</text>
</comment>
<dbReference type="Proteomes" id="UP000612055">
    <property type="component" value="Unassembled WGS sequence"/>
</dbReference>
<feature type="region of interest" description="Disordered" evidence="14">
    <location>
        <begin position="264"/>
        <end position="331"/>
    </location>
</feature>
<feature type="compositionally biased region" description="Low complexity" evidence="14">
    <location>
        <begin position="298"/>
        <end position="308"/>
    </location>
</feature>
<feature type="compositionally biased region" description="Polar residues" evidence="14">
    <location>
        <begin position="456"/>
        <end position="465"/>
    </location>
</feature>
<evidence type="ECO:0000256" key="11">
    <source>
        <dbReference type="ARBA" id="ARBA00029668"/>
    </source>
</evidence>
<name>A0A835XQ58_9CHLO</name>
<feature type="compositionally biased region" description="Low complexity" evidence="14">
    <location>
        <begin position="507"/>
        <end position="522"/>
    </location>
</feature>
<feature type="region of interest" description="Disordered" evidence="14">
    <location>
        <begin position="606"/>
        <end position="731"/>
    </location>
</feature>
<feature type="compositionally biased region" description="Low complexity" evidence="14">
    <location>
        <begin position="685"/>
        <end position="704"/>
    </location>
</feature>
<evidence type="ECO:0000256" key="12">
    <source>
        <dbReference type="ARBA" id="ARBA00048271"/>
    </source>
</evidence>
<keyword evidence="6" id="KW-0963">Cytoplasm</keyword>
<dbReference type="GO" id="GO:0005737">
    <property type="term" value="C:cytoplasm"/>
    <property type="evidence" value="ECO:0007669"/>
    <property type="project" value="UniProtKB-SubCell"/>
</dbReference>
<feature type="binding site" evidence="13">
    <location>
        <position position="977"/>
    </location>
    <ligand>
        <name>Fe cation</name>
        <dbReference type="ChEBI" id="CHEBI:24875"/>
        <label>1</label>
    </ligand>
</feature>
<accession>A0A835XQ58</accession>
<dbReference type="GO" id="GO:0050113">
    <property type="term" value="F:inositol oxygenase activity"/>
    <property type="evidence" value="ECO:0007669"/>
    <property type="project" value="UniProtKB-EC"/>
</dbReference>
<evidence type="ECO:0000256" key="9">
    <source>
        <dbReference type="ARBA" id="ARBA00023002"/>
    </source>
</evidence>
<dbReference type="EMBL" id="JAEHOE010000095">
    <property type="protein sequence ID" value="KAG2487522.1"/>
    <property type="molecule type" value="Genomic_DNA"/>
</dbReference>
<evidence type="ECO:0000256" key="13">
    <source>
        <dbReference type="PIRSR" id="PIRSR607828-2"/>
    </source>
</evidence>
<evidence type="ECO:0000256" key="7">
    <source>
        <dbReference type="ARBA" id="ARBA00022644"/>
    </source>
</evidence>
<feature type="compositionally biased region" description="Polar residues" evidence="14">
    <location>
        <begin position="141"/>
        <end position="154"/>
    </location>
</feature>
<keyword evidence="7" id="KW-0060">Ascorbate biosynthesis</keyword>
<feature type="binding site" evidence="13">
    <location>
        <position position="952"/>
    </location>
    <ligand>
        <name>Fe cation</name>
        <dbReference type="ChEBI" id="CHEBI:24875"/>
        <label>1</label>
    </ligand>
</feature>
<evidence type="ECO:0000256" key="1">
    <source>
        <dbReference type="ARBA" id="ARBA00004496"/>
    </source>
</evidence>
<feature type="compositionally biased region" description="Low complexity" evidence="14">
    <location>
        <begin position="606"/>
        <end position="623"/>
    </location>
</feature>
<comment type="catalytic activity">
    <reaction evidence="12">
        <text>myo-inositol + O2 = D-glucuronate + H2O + H(+)</text>
        <dbReference type="Rhea" id="RHEA:23696"/>
        <dbReference type="ChEBI" id="CHEBI:15377"/>
        <dbReference type="ChEBI" id="CHEBI:15378"/>
        <dbReference type="ChEBI" id="CHEBI:15379"/>
        <dbReference type="ChEBI" id="CHEBI:17268"/>
        <dbReference type="ChEBI" id="CHEBI:58720"/>
        <dbReference type="EC" id="1.13.99.1"/>
    </reaction>
</comment>
<dbReference type="GO" id="GO:0019310">
    <property type="term" value="P:inositol catabolic process"/>
    <property type="evidence" value="ECO:0007669"/>
    <property type="project" value="InterPro"/>
</dbReference>
<evidence type="ECO:0000256" key="3">
    <source>
        <dbReference type="ARBA" id="ARBA00005286"/>
    </source>
</evidence>
<evidence type="ECO:0000256" key="10">
    <source>
        <dbReference type="ARBA" id="ARBA00023004"/>
    </source>
</evidence>
<comment type="pathway">
    <text evidence="2">Polyol metabolism; myo-inositol degradation into D-glucuronate; D-glucuronate from myo-inositol: step 1/1.</text>
</comment>
<evidence type="ECO:0000313" key="15">
    <source>
        <dbReference type="EMBL" id="KAG2487522.1"/>
    </source>
</evidence>
<gene>
    <name evidence="15" type="ORF">HYH03_013803</name>
</gene>
<feature type="region of interest" description="Disordered" evidence="14">
    <location>
        <begin position="772"/>
        <end position="795"/>
    </location>
</feature>
<evidence type="ECO:0000313" key="16">
    <source>
        <dbReference type="Proteomes" id="UP000612055"/>
    </source>
</evidence>
<dbReference type="Pfam" id="PF05153">
    <property type="entry name" value="MIOX"/>
    <property type="match status" value="1"/>
</dbReference>
<dbReference type="GO" id="GO:0005506">
    <property type="term" value="F:iron ion binding"/>
    <property type="evidence" value="ECO:0007669"/>
    <property type="project" value="InterPro"/>
</dbReference>
<evidence type="ECO:0000256" key="5">
    <source>
        <dbReference type="ARBA" id="ARBA00019269"/>
    </source>
</evidence>
<dbReference type="OrthoDB" id="5151075at2759"/>
<comment type="caution">
    <text evidence="15">The sequence shown here is derived from an EMBL/GenBank/DDBJ whole genome shotgun (WGS) entry which is preliminary data.</text>
</comment>
<feature type="region of interest" description="Disordered" evidence="14">
    <location>
        <begin position="397"/>
        <end position="524"/>
    </location>
</feature>
<protein>
    <recommendedName>
        <fullName evidence="5">Inositol oxygenase</fullName>
        <ecNumber evidence="4">1.13.99.1</ecNumber>
    </recommendedName>
    <alternativeName>
        <fullName evidence="11">Myo-inositol oxygenase</fullName>
    </alternativeName>
</protein>
<dbReference type="EC" id="1.13.99.1" evidence="4"/>
<dbReference type="SUPFAM" id="SSF109604">
    <property type="entry name" value="HD-domain/PDEase-like"/>
    <property type="match status" value="1"/>
</dbReference>
<feature type="region of interest" description="Disordered" evidence="14">
    <location>
        <begin position="548"/>
        <end position="591"/>
    </location>
</feature>